<evidence type="ECO:0000259" key="3">
    <source>
        <dbReference type="PROSITE" id="PS50977"/>
    </source>
</evidence>
<proteinExistence type="predicted"/>
<evidence type="ECO:0000313" key="4">
    <source>
        <dbReference type="EMBL" id="PAB56903.1"/>
    </source>
</evidence>
<dbReference type="EMBL" id="NIBG01000030">
    <property type="protein sequence ID" value="PAB56903.1"/>
    <property type="molecule type" value="Genomic_DNA"/>
</dbReference>
<dbReference type="Pfam" id="PF00440">
    <property type="entry name" value="TetR_N"/>
    <property type="match status" value="1"/>
</dbReference>
<gene>
    <name evidence="4" type="ORF">CCE28_20020</name>
</gene>
<feature type="DNA-binding region" description="H-T-H motif" evidence="2">
    <location>
        <begin position="29"/>
        <end position="48"/>
    </location>
</feature>
<dbReference type="PROSITE" id="PS50977">
    <property type="entry name" value="HTH_TETR_2"/>
    <property type="match status" value="1"/>
</dbReference>
<evidence type="ECO:0000256" key="2">
    <source>
        <dbReference type="PROSITE-ProRule" id="PRU00335"/>
    </source>
</evidence>
<protein>
    <recommendedName>
        <fullName evidence="3">HTH tetR-type domain-containing protein</fullName>
    </recommendedName>
</protein>
<dbReference type="PANTHER" id="PTHR43479:SF11">
    <property type="entry name" value="ACREF_ENVCD OPERON REPRESSOR-RELATED"/>
    <property type="match status" value="1"/>
</dbReference>
<keyword evidence="5" id="KW-1185">Reference proteome</keyword>
<accession>A0A267MDM1</accession>
<dbReference type="InterPro" id="IPR001647">
    <property type="entry name" value="HTH_TetR"/>
</dbReference>
<dbReference type="GO" id="GO:0003677">
    <property type="term" value="F:DNA binding"/>
    <property type="evidence" value="ECO:0007669"/>
    <property type="project" value="UniProtKB-UniRule"/>
</dbReference>
<feature type="domain" description="HTH tetR-type" evidence="3">
    <location>
        <begin position="6"/>
        <end position="66"/>
    </location>
</feature>
<dbReference type="InterPro" id="IPR009057">
    <property type="entry name" value="Homeodomain-like_sf"/>
</dbReference>
<dbReference type="Gene3D" id="1.10.357.10">
    <property type="entry name" value="Tetracycline Repressor, domain 2"/>
    <property type="match status" value="1"/>
</dbReference>
<evidence type="ECO:0000313" key="5">
    <source>
        <dbReference type="Proteomes" id="UP000216024"/>
    </source>
</evidence>
<comment type="caution">
    <text evidence="4">The sequence shown here is derived from an EMBL/GenBank/DDBJ whole genome shotgun (WGS) entry which is preliminary data.</text>
</comment>
<evidence type="ECO:0000256" key="1">
    <source>
        <dbReference type="ARBA" id="ARBA00023125"/>
    </source>
</evidence>
<name>A0A267MDM1_9FIRM</name>
<reference evidence="4 5" key="1">
    <citation type="submission" date="2017-06" db="EMBL/GenBank/DDBJ databases">
        <title>Draft genome sequence of anaerobic fermentative bacterium Anaeromicrobium sediminis DY2726D isolated from West Pacific Ocean sediments.</title>
        <authorList>
            <person name="Zeng X."/>
        </authorList>
    </citation>
    <scope>NUCLEOTIDE SEQUENCE [LARGE SCALE GENOMIC DNA]</scope>
    <source>
        <strain evidence="4 5">DY2726D</strain>
    </source>
</reference>
<dbReference type="PRINTS" id="PR00455">
    <property type="entry name" value="HTHTETR"/>
</dbReference>
<sequence length="188" mass="22517">MPKVIKDIDKKILTTAEELFKEKGYENVDMRFIAKTTGIAVGTLYNYYKNKFDLFSIVLENSWNRTLKKCEEIEDEKVNYDEKLIKILSTIYEDIINRKGMGSQFMRELHKRDKEKETNEKMKNFGQKNSEIIKRVILKGIKAGVFKEEEEFIEHMAYDLLMLCVHLRNKYEKEDAIKYIKYRVKRMC</sequence>
<dbReference type="OrthoDB" id="9812993at2"/>
<organism evidence="4 5">
    <name type="scientific">Anaeromicrobium sediminis</name>
    <dbReference type="NCBI Taxonomy" id="1478221"/>
    <lineage>
        <taxon>Bacteria</taxon>
        <taxon>Bacillati</taxon>
        <taxon>Bacillota</taxon>
        <taxon>Clostridia</taxon>
        <taxon>Peptostreptococcales</taxon>
        <taxon>Thermotaleaceae</taxon>
        <taxon>Anaeromicrobium</taxon>
    </lineage>
</organism>
<dbReference type="SUPFAM" id="SSF46689">
    <property type="entry name" value="Homeodomain-like"/>
    <property type="match status" value="1"/>
</dbReference>
<dbReference type="Proteomes" id="UP000216024">
    <property type="component" value="Unassembled WGS sequence"/>
</dbReference>
<dbReference type="RefSeq" id="WP_095135723.1">
    <property type="nucleotide sequence ID" value="NZ_NIBG01000030.1"/>
</dbReference>
<keyword evidence="1 2" id="KW-0238">DNA-binding</keyword>
<dbReference type="AlphaFoldDB" id="A0A267MDM1"/>
<dbReference type="PANTHER" id="PTHR43479">
    <property type="entry name" value="ACREF/ENVCD OPERON REPRESSOR-RELATED"/>
    <property type="match status" value="1"/>
</dbReference>
<dbReference type="InterPro" id="IPR050624">
    <property type="entry name" value="HTH-type_Tx_Regulator"/>
</dbReference>